<dbReference type="EMBL" id="JBBNAG010000003">
    <property type="protein sequence ID" value="KAK9148572.1"/>
    <property type="molecule type" value="Genomic_DNA"/>
</dbReference>
<protein>
    <submittedName>
        <fullName evidence="2">Uncharacterized protein</fullName>
    </submittedName>
</protein>
<feature type="compositionally biased region" description="Basic residues" evidence="1">
    <location>
        <begin position="139"/>
        <end position="160"/>
    </location>
</feature>
<proteinExistence type="predicted"/>
<comment type="caution">
    <text evidence="2">The sequence shown here is derived from an EMBL/GenBank/DDBJ whole genome shotgun (WGS) entry which is preliminary data.</text>
</comment>
<feature type="compositionally biased region" description="Basic and acidic residues" evidence="1">
    <location>
        <begin position="167"/>
        <end position="176"/>
    </location>
</feature>
<reference evidence="2 3" key="1">
    <citation type="submission" date="2024-01" db="EMBL/GenBank/DDBJ databases">
        <title>Genome assemblies of Stephania.</title>
        <authorList>
            <person name="Yang L."/>
        </authorList>
    </citation>
    <scope>NUCLEOTIDE SEQUENCE [LARGE SCALE GENOMIC DNA]</scope>
    <source>
        <strain evidence="2">JXDWG</strain>
        <tissue evidence="2">Leaf</tissue>
    </source>
</reference>
<feature type="region of interest" description="Disordered" evidence="1">
    <location>
        <begin position="97"/>
        <end position="122"/>
    </location>
</feature>
<gene>
    <name evidence="2" type="ORF">Scep_007329</name>
</gene>
<dbReference type="Proteomes" id="UP001419268">
    <property type="component" value="Unassembled WGS sequence"/>
</dbReference>
<sequence>MRQTQADAASRVLATLRWTRRAERKATVWREALLRWTIRVEKMAADWREALKVTGTTVASGVGRLLKEGRGERSVERDRGGRKKEGRQANLLKSASVTRGGDGVEEDWRGHRSKERSLSAAATAVVRGGIRVEAEQQPRQRRRDLRRRQRRKEQRRRLRHQASVAAEWKEEKEESRSLNYDDDDASKERTERPRTTHVQAASCDAAEGTRCKQRLAVTAMQQHAHSQQKQRP</sequence>
<name>A0AAP0K9U9_9MAGN</name>
<evidence type="ECO:0000256" key="1">
    <source>
        <dbReference type="SAM" id="MobiDB-lite"/>
    </source>
</evidence>
<accession>A0AAP0K9U9</accession>
<feature type="region of interest" description="Disordered" evidence="1">
    <location>
        <begin position="136"/>
        <end position="208"/>
    </location>
</feature>
<keyword evidence="3" id="KW-1185">Reference proteome</keyword>
<evidence type="ECO:0000313" key="2">
    <source>
        <dbReference type="EMBL" id="KAK9148572.1"/>
    </source>
</evidence>
<dbReference type="AlphaFoldDB" id="A0AAP0K9U9"/>
<organism evidence="2 3">
    <name type="scientific">Stephania cephalantha</name>
    <dbReference type="NCBI Taxonomy" id="152367"/>
    <lineage>
        <taxon>Eukaryota</taxon>
        <taxon>Viridiplantae</taxon>
        <taxon>Streptophyta</taxon>
        <taxon>Embryophyta</taxon>
        <taxon>Tracheophyta</taxon>
        <taxon>Spermatophyta</taxon>
        <taxon>Magnoliopsida</taxon>
        <taxon>Ranunculales</taxon>
        <taxon>Menispermaceae</taxon>
        <taxon>Menispermoideae</taxon>
        <taxon>Cissampelideae</taxon>
        <taxon>Stephania</taxon>
    </lineage>
</organism>
<evidence type="ECO:0000313" key="3">
    <source>
        <dbReference type="Proteomes" id="UP001419268"/>
    </source>
</evidence>